<dbReference type="AlphaFoldDB" id="A0A7D5XHD9"/>
<dbReference type="KEGG" id="flt:Sv326_0537"/>
<protein>
    <submittedName>
        <fullName evidence="7">Efflux ABC transporter, permease protein</fullName>
    </submittedName>
</protein>
<evidence type="ECO:0000313" key="7">
    <source>
        <dbReference type="EMBL" id="QLJ52712.1"/>
    </source>
</evidence>
<dbReference type="GO" id="GO:0043190">
    <property type="term" value="C:ATP-binding cassette (ABC) transporter complex"/>
    <property type="evidence" value="ECO:0007669"/>
    <property type="project" value="InterPro"/>
</dbReference>
<evidence type="ECO:0000256" key="4">
    <source>
        <dbReference type="ARBA" id="ARBA00023136"/>
    </source>
</evidence>
<feature type="transmembrane region" description="Helical" evidence="5">
    <location>
        <begin position="60"/>
        <end position="82"/>
    </location>
</feature>
<gene>
    <name evidence="7" type="ORF">Sv326_0537</name>
</gene>
<comment type="subcellular location">
    <subcellularLocation>
        <location evidence="1">Membrane</location>
        <topology evidence="1">Multi-pass membrane protein</topology>
    </subcellularLocation>
</comment>
<feature type="transmembrane region" description="Helical" evidence="5">
    <location>
        <begin position="103"/>
        <end position="129"/>
    </location>
</feature>
<evidence type="ECO:0000256" key="2">
    <source>
        <dbReference type="ARBA" id="ARBA00022692"/>
    </source>
</evidence>
<evidence type="ECO:0000256" key="3">
    <source>
        <dbReference type="ARBA" id="ARBA00022989"/>
    </source>
</evidence>
<dbReference type="PANTHER" id="PTHR43229:SF2">
    <property type="entry name" value="NODULATION PROTEIN J"/>
    <property type="match status" value="1"/>
</dbReference>
<dbReference type="Pfam" id="PF01061">
    <property type="entry name" value="ABC2_membrane"/>
    <property type="match status" value="1"/>
</dbReference>
<dbReference type="Proteomes" id="UP000510821">
    <property type="component" value="Chromosome"/>
</dbReference>
<sequence>MNKQISGIYILWKREVIRFFRAKSRVIGTLGMPFFFLLILGSGFGPAYQAQSGGGNYMDLLTPGIIGMVLLFSSIFSGIRVLMDREFGFLKEIMVAPISRTSIMLGITLGGMTTSTIQAILFLGVSLLVGVHLNLYGLPAALLFMFLISASFVALGIAIASKMEDMHGFQLITNFLIMPLFLLSGALFPLENLGAWQFITFLDPLTYGVDGLRVTLTNAPGMPLWLDFTVLAGFCVVCILTGAFLFSQRE</sequence>
<dbReference type="InterPro" id="IPR000412">
    <property type="entry name" value="ABC_2_transport"/>
</dbReference>
<organism evidence="7 8">
    <name type="scientific">Fermentimicrarchaeum limneticum</name>
    <dbReference type="NCBI Taxonomy" id="2795018"/>
    <lineage>
        <taxon>Archaea</taxon>
        <taxon>Candidatus Micrarchaeota</taxon>
        <taxon>Candidatus Fermentimicrarchaeales</taxon>
        <taxon>Candidatus Fermentimicrarchaeaceae</taxon>
        <taxon>Candidatus Fermentimicrarchaeum</taxon>
    </lineage>
</organism>
<name>A0A7D5XHD9_FERL1</name>
<dbReference type="PANTHER" id="PTHR43229">
    <property type="entry name" value="NODULATION PROTEIN J"/>
    <property type="match status" value="1"/>
</dbReference>
<dbReference type="InterPro" id="IPR047817">
    <property type="entry name" value="ABC2_TM_bact-type"/>
</dbReference>
<dbReference type="EMBL" id="CP058998">
    <property type="protein sequence ID" value="QLJ52712.1"/>
    <property type="molecule type" value="Genomic_DNA"/>
</dbReference>
<feature type="transmembrane region" description="Helical" evidence="5">
    <location>
        <begin position="171"/>
        <end position="190"/>
    </location>
</feature>
<evidence type="ECO:0000259" key="6">
    <source>
        <dbReference type="PROSITE" id="PS51012"/>
    </source>
</evidence>
<evidence type="ECO:0000313" key="8">
    <source>
        <dbReference type="Proteomes" id="UP000510821"/>
    </source>
</evidence>
<dbReference type="PROSITE" id="PS51012">
    <property type="entry name" value="ABC_TM2"/>
    <property type="match status" value="1"/>
</dbReference>
<feature type="transmembrane region" description="Helical" evidence="5">
    <location>
        <begin position="26"/>
        <end position="48"/>
    </location>
</feature>
<evidence type="ECO:0000256" key="1">
    <source>
        <dbReference type="ARBA" id="ARBA00004141"/>
    </source>
</evidence>
<proteinExistence type="predicted"/>
<dbReference type="PIRSF" id="PIRSF006648">
    <property type="entry name" value="DrrB"/>
    <property type="match status" value="1"/>
</dbReference>
<dbReference type="InterPro" id="IPR051784">
    <property type="entry name" value="Nod_factor_ABC_transporter"/>
</dbReference>
<accession>A0A7D5XHD9</accession>
<evidence type="ECO:0000256" key="5">
    <source>
        <dbReference type="SAM" id="Phobius"/>
    </source>
</evidence>
<dbReference type="PRINTS" id="PR00164">
    <property type="entry name" value="ABC2TRNSPORT"/>
</dbReference>
<reference evidence="8" key="1">
    <citation type="submission" date="2020-07" db="EMBL/GenBank/DDBJ databases">
        <title>Metabolic diversity and evolutionary history of the archaeal phylum ###Micrarchaeota### uncovered from a freshwater lake metagenome.</title>
        <authorList>
            <person name="Kadnikov V.V."/>
            <person name="Savvichev A.S."/>
            <person name="Mardanov A.V."/>
            <person name="Beletsky A.V."/>
            <person name="Chupakov A.V."/>
            <person name="Kokryatskaya N.M."/>
            <person name="Pimenov N.V."/>
            <person name="Ravin N.V."/>
        </authorList>
    </citation>
    <scope>NUCLEOTIDE SEQUENCE [LARGE SCALE GENOMIC DNA]</scope>
</reference>
<keyword evidence="4 5" id="KW-0472">Membrane</keyword>
<feature type="transmembrane region" description="Helical" evidence="5">
    <location>
        <begin position="135"/>
        <end position="159"/>
    </location>
</feature>
<keyword evidence="2 5" id="KW-0812">Transmembrane</keyword>
<dbReference type="GO" id="GO:0140359">
    <property type="term" value="F:ABC-type transporter activity"/>
    <property type="evidence" value="ECO:0007669"/>
    <property type="project" value="InterPro"/>
</dbReference>
<dbReference type="InterPro" id="IPR013525">
    <property type="entry name" value="ABC2_TM"/>
</dbReference>
<keyword evidence="3 5" id="KW-1133">Transmembrane helix</keyword>
<feature type="transmembrane region" description="Helical" evidence="5">
    <location>
        <begin position="224"/>
        <end position="246"/>
    </location>
</feature>
<feature type="domain" description="ABC transmembrane type-2" evidence="6">
    <location>
        <begin position="24"/>
        <end position="249"/>
    </location>
</feature>